<comment type="caution">
    <text evidence="1">The sequence shown here is derived from an EMBL/GenBank/DDBJ whole genome shotgun (WGS) entry which is preliminary data.</text>
</comment>
<sequence>MRGNGEHYDLGEMVPVASIHTARPYDDVEEIVRRILIEHGARIEVNQDDWTVTFPEGTTRVEIWPRADSTRFRIIFPDQYHIYETVTRYGVSILRYPSGEFPQELLRKYGKF</sequence>
<proteinExistence type="predicted"/>
<dbReference type="Proteomes" id="UP000287188">
    <property type="component" value="Unassembled WGS sequence"/>
</dbReference>
<dbReference type="AlphaFoldDB" id="A0A402ACD4"/>
<accession>A0A402ACD4</accession>
<protein>
    <submittedName>
        <fullName evidence="1">Uncharacterized protein</fullName>
    </submittedName>
</protein>
<evidence type="ECO:0000313" key="1">
    <source>
        <dbReference type="EMBL" id="GCE16746.1"/>
    </source>
</evidence>
<dbReference type="RefSeq" id="WP_126548583.1">
    <property type="nucleotide sequence ID" value="NZ_BIFS01000001.1"/>
</dbReference>
<keyword evidence="2" id="KW-1185">Reference proteome</keyword>
<dbReference type="EMBL" id="BIFS01000001">
    <property type="protein sequence ID" value="GCE16746.1"/>
    <property type="molecule type" value="Genomic_DNA"/>
</dbReference>
<organism evidence="1 2">
    <name type="scientific">Dictyobacter kobayashii</name>
    <dbReference type="NCBI Taxonomy" id="2014872"/>
    <lineage>
        <taxon>Bacteria</taxon>
        <taxon>Bacillati</taxon>
        <taxon>Chloroflexota</taxon>
        <taxon>Ktedonobacteria</taxon>
        <taxon>Ktedonobacterales</taxon>
        <taxon>Dictyobacteraceae</taxon>
        <taxon>Dictyobacter</taxon>
    </lineage>
</organism>
<gene>
    <name evidence="1" type="ORF">KDK_05460</name>
</gene>
<evidence type="ECO:0000313" key="2">
    <source>
        <dbReference type="Proteomes" id="UP000287188"/>
    </source>
</evidence>
<name>A0A402ACD4_9CHLR</name>
<reference evidence="2" key="1">
    <citation type="submission" date="2018-12" db="EMBL/GenBank/DDBJ databases">
        <title>Tengunoibacter tsumagoiensis gen. nov., sp. nov., Dictyobacter kobayashii sp. nov., D. alpinus sp. nov., and D. joshuensis sp. nov. and description of Dictyobacteraceae fam. nov. within the order Ktedonobacterales isolated from Tengu-no-mugimeshi.</title>
        <authorList>
            <person name="Wang C.M."/>
            <person name="Zheng Y."/>
            <person name="Sakai Y."/>
            <person name="Toyoda A."/>
            <person name="Minakuchi Y."/>
            <person name="Abe K."/>
            <person name="Yokota A."/>
            <person name="Yabe S."/>
        </authorList>
    </citation>
    <scope>NUCLEOTIDE SEQUENCE [LARGE SCALE GENOMIC DNA]</scope>
    <source>
        <strain evidence="2">Uno11</strain>
    </source>
</reference>